<evidence type="ECO:0000256" key="1">
    <source>
        <dbReference type="ARBA" id="ARBA00006484"/>
    </source>
</evidence>
<protein>
    <submittedName>
        <fullName evidence="4">NADP-dependent 3-hydroxy acid dehydrogenase YdfG</fullName>
    </submittedName>
</protein>
<comment type="similarity">
    <text evidence="1 3">Belongs to the short-chain dehydrogenases/reductases (SDR) family.</text>
</comment>
<organism evidence="4 5">
    <name type="scientific">Phormidesmis priestleyi Ana</name>
    <dbReference type="NCBI Taxonomy" id="1666911"/>
    <lineage>
        <taxon>Bacteria</taxon>
        <taxon>Bacillati</taxon>
        <taxon>Cyanobacteriota</taxon>
        <taxon>Cyanophyceae</taxon>
        <taxon>Leptolyngbyales</taxon>
        <taxon>Leptolyngbyaceae</taxon>
        <taxon>Phormidesmis</taxon>
    </lineage>
</organism>
<gene>
    <name evidence="4" type="ORF">HLUCCA11_06460</name>
</gene>
<dbReference type="PRINTS" id="PR00081">
    <property type="entry name" value="GDHRDH"/>
</dbReference>
<evidence type="ECO:0000256" key="3">
    <source>
        <dbReference type="RuleBase" id="RU000363"/>
    </source>
</evidence>
<dbReference type="InterPro" id="IPR036291">
    <property type="entry name" value="NAD(P)-bd_dom_sf"/>
</dbReference>
<dbReference type="GO" id="GO:0016616">
    <property type="term" value="F:oxidoreductase activity, acting on the CH-OH group of donors, NAD or NADP as acceptor"/>
    <property type="evidence" value="ECO:0007669"/>
    <property type="project" value="UniProtKB-ARBA"/>
</dbReference>
<dbReference type="STRING" id="1666911.HLUCCA11_06460"/>
<dbReference type="PRINTS" id="PR00080">
    <property type="entry name" value="SDRFAMILY"/>
</dbReference>
<comment type="caution">
    <text evidence="4">The sequence shown here is derived from an EMBL/GenBank/DDBJ whole genome shotgun (WGS) entry which is preliminary data.</text>
</comment>
<dbReference type="SUPFAM" id="SSF51735">
    <property type="entry name" value="NAD(P)-binding Rossmann-fold domains"/>
    <property type="match status" value="1"/>
</dbReference>
<name>A0A0P8BR81_9CYAN</name>
<evidence type="ECO:0000313" key="5">
    <source>
        <dbReference type="Proteomes" id="UP000050465"/>
    </source>
</evidence>
<evidence type="ECO:0000313" key="4">
    <source>
        <dbReference type="EMBL" id="KPQ36502.1"/>
    </source>
</evidence>
<sequence length="264" mass="28750">MPISFAHKLTDKIVLITGASSGIGEACAHYFAEAGARLILCARREGKLQALADDLQQKYSVKTFLLPLDIQQSDAINTAIANLPESWQAINILINNAGLSRGLDKQYIAPLQDWEEMIDTNVKGLLYMTRAIVPGMVERNSGHVINIGSVAARYTYPGGSVYCATKAAVKVLTEGLKIDLLGTPIRVTNIEPGMVETEFSDVRFRGDTDRAKSVYSGITALTADDIADSILYAATRPLHVNISEIYLLATDQSTGTLIHRREQP</sequence>
<dbReference type="AlphaFoldDB" id="A0A0P8BR81"/>
<dbReference type="Gene3D" id="3.40.50.720">
    <property type="entry name" value="NAD(P)-binding Rossmann-like Domain"/>
    <property type="match status" value="1"/>
</dbReference>
<dbReference type="Proteomes" id="UP000050465">
    <property type="component" value="Unassembled WGS sequence"/>
</dbReference>
<dbReference type="InterPro" id="IPR002347">
    <property type="entry name" value="SDR_fam"/>
</dbReference>
<dbReference type="EMBL" id="LJZR01000006">
    <property type="protein sequence ID" value="KPQ36502.1"/>
    <property type="molecule type" value="Genomic_DNA"/>
</dbReference>
<dbReference type="PIRSF" id="PIRSF000126">
    <property type="entry name" value="11-beta-HSD1"/>
    <property type="match status" value="1"/>
</dbReference>
<proteinExistence type="inferred from homology"/>
<reference evidence="4 5" key="1">
    <citation type="submission" date="2015-09" db="EMBL/GenBank/DDBJ databases">
        <title>Identification and resolution of microdiversity through metagenomic sequencing of parallel consortia.</title>
        <authorList>
            <person name="Nelson W.C."/>
            <person name="Romine M.F."/>
            <person name="Lindemann S.R."/>
        </authorList>
    </citation>
    <scope>NUCLEOTIDE SEQUENCE [LARGE SCALE GENOMIC DNA]</scope>
    <source>
        <strain evidence="4">Ana</strain>
    </source>
</reference>
<dbReference type="PANTHER" id="PTHR42901:SF1">
    <property type="entry name" value="ALCOHOL DEHYDROGENASE"/>
    <property type="match status" value="1"/>
</dbReference>
<accession>A0A0P8BR81</accession>
<dbReference type="PANTHER" id="PTHR42901">
    <property type="entry name" value="ALCOHOL DEHYDROGENASE"/>
    <property type="match status" value="1"/>
</dbReference>
<dbReference type="Pfam" id="PF00106">
    <property type="entry name" value="adh_short"/>
    <property type="match status" value="1"/>
</dbReference>
<evidence type="ECO:0000256" key="2">
    <source>
        <dbReference type="ARBA" id="ARBA00023002"/>
    </source>
</evidence>
<dbReference type="CDD" id="cd05346">
    <property type="entry name" value="SDR_c5"/>
    <property type="match status" value="1"/>
</dbReference>
<dbReference type="FunFam" id="3.40.50.720:FF:000047">
    <property type="entry name" value="NADP-dependent L-serine/L-allo-threonine dehydrogenase"/>
    <property type="match status" value="1"/>
</dbReference>
<keyword evidence="2" id="KW-0560">Oxidoreductase</keyword>